<keyword evidence="2" id="KW-1185">Reference proteome</keyword>
<dbReference type="EMBL" id="CP001734">
    <property type="protein sequence ID" value="ACV69710.1"/>
    <property type="molecule type" value="Genomic_DNA"/>
</dbReference>
<evidence type="ECO:0000313" key="2">
    <source>
        <dbReference type="Proteomes" id="UP000001052"/>
    </source>
</evidence>
<dbReference type="OrthoDB" id="5465302at2"/>
<dbReference type="STRING" id="485915.Dret_2428"/>
<name>C8X5L3_DESRD</name>
<dbReference type="HOGENOM" id="CLU_1118916_0_0_7"/>
<accession>C8X5L3</accession>
<dbReference type="AlphaFoldDB" id="C8X5L3"/>
<dbReference type="eggNOG" id="ENOG5030FSN">
    <property type="taxonomic scope" value="Bacteria"/>
</dbReference>
<dbReference type="KEGG" id="drt:Dret_2428"/>
<sequence>MRYTTAVWLILTSLLCTSLGCTPYKSQETPFRPPQAYTNMATVAEAALAAQAYDTSTQAKEAFGFDILQAGLLPVQVVVDNQSPHGLRVVPEQTFLIDTKEQYWSLLSQDKAYARLEKSDEFARIAKGAGKSGFLGAAGGAIVGAAIGILGGEDFGTALGKGAAVGAAGGAILGGAQGGTSNEATRQISEDLAQKNLRNTTIQPGDLARGFLFFPQEAVAAKALRLQVVQTDTKKTQTLRLEFASTAD</sequence>
<dbReference type="PROSITE" id="PS51257">
    <property type="entry name" value="PROKAR_LIPOPROTEIN"/>
    <property type="match status" value="1"/>
</dbReference>
<keyword evidence="1" id="KW-0449">Lipoprotein</keyword>
<gene>
    <name evidence="1" type="ordered locus">Dret_2428</name>
</gene>
<dbReference type="Proteomes" id="UP000001052">
    <property type="component" value="Chromosome"/>
</dbReference>
<organism evidence="1 2">
    <name type="scientific">Desulfohalobium retbaense (strain ATCC 49708 / DSM 5692 / JCM 16813 / HR100)</name>
    <dbReference type="NCBI Taxonomy" id="485915"/>
    <lineage>
        <taxon>Bacteria</taxon>
        <taxon>Pseudomonadati</taxon>
        <taxon>Thermodesulfobacteriota</taxon>
        <taxon>Desulfovibrionia</taxon>
        <taxon>Desulfovibrionales</taxon>
        <taxon>Desulfohalobiaceae</taxon>
        <taxon>Desulfohalobium</taxon>
    </lineage>
</organism>
<proteinExistence type="predicted"/>
<protein>
    <submittedName>
        <fullName evidence="1">Lipoprotein</fullName>
    </submittedName>
</protein>
<evidence type="ECO:0000313" key="1">
    <source>
        <dbReference type="EMBL" id="ACV69710.1"/>
    </source>
</evidence>
<reference evidence="1 2" key="2">
    <citation type="journal article" date="2010" name="Stand. Genomic Sci.">
        <title>Complete genome sequence of Desulfohalobium retbaense type strain (HR(100)).</title>
        <authorList>
            <person name="Spring S."/>
            <person name="Nolan M."/>
            <person name="Lapidus A."/>
            <person name="Glavina Del Rio T."/>
            <person name="Copeland A."/>
            <person name="Tice H."/>
            <person name="Cheng J.F."/>
            <person name="Lucas S."/>
            <person name="Land M."/>
            <person name="Chen F."/>
            <person name="Bruce D."/>
            <person name="Goodwin L."/>
            <person name="Pitluck S."/>
            <person name="Ivanova N."/>
            <person name="Mavromatis K."/>
            <person name="Mikhailova N."/>
            <person name="Pati A."/>
            <person name="Chen A."/>
            <person name="Palaniappan K."/>
            <person name="Hauser L."/>
            <person name="Chang Y.J."/>
            <person name="Jeffries C.D."/>
            <person name="Munk C."/>
            <person name="Kiss H."/>
            <person name="Chain P."/>
            <person name="Han C."/>
            <person name="Brettin T."/>
            <person name="Detter J.C."/>
            <person name="Schuler E."/>
            <person name="Goker M."/>
            <person name="Rohde M."/>
            <person name="Bristow J."/>
            <person name="Eisen J.A."/>
            <person name="Markowitz V."/>
            <person name="Hugenholtz P."/>
            <person name="Kyrpides N.C."/>
            <person name="Klenk H.P."/>
        </authorList>
    </citation>
    <scope>NUCLEOTIDE SEQUENCE [LARGE SCALE GENOMIC DNA]</scope>
    <source>
        <strain evidence="1 2">DSM 5692</strain>
    </source>
</reference>
<dbReference type="RefSeq" id="WP_015752844.1">
    <property type="nucleotide sequence ID" value="NC_013223.1"/>
</dbReference>
<reference evidence="2" key="1">
    <citation type="submission" date="2009-09" db="EMBL/GenBank/DDBJ databases">
        <title>The complete chromosome of Desulfohalobium retbaense DSM 5692.</title>
        <authorList>
            <consortium name="US DOE Joint Genome Institute (JGI-PGF)"/>
            <person name="Lucas S."/>
            <person name="Copeland A."/>
            <person name="Lapidus A."/>
            <person name="Glavina del Rio T."/>
            <person name="Dalin E."/>
            <person name="Tice H."/>
            <person name="Bruce D."/>
            <person name="Goodwin L."/>
            <person name="Pitluck S."/>
            <person name="Kyrpides N."/>
            <person name="Mavromatis K."/>
            <person name="Ivanova N."/>
            <person name="Mikhailova N."/>
            <person name="Munk A.C."/>
            <person name="Brettin T."/>
            <person name="Detter J.C."/>
            <person name="Han C."/>
            <person name="Tapia R."/>
            <person name="Larimer F."/>
            <person name="Land M."/>
            <person name="Hauser L."/>
            <person name="Markowitz V."/>
            <person name="Cheng J.-F."/>
            <person name="Hugenholtz P."/>
            <person name="Woyke T."/>
            <person name="Wu D."/>
            <person name="Spring S."/>
            <person name="Klenk H.-P."/>
            <person name="Eisen J.A."/>
        </authorList>
    </citation>
    <scope>NUCLEOTIDE SEQUENCE [LARGE SCALE GENOMIC DNA]</scope>
    <source>
        <strain evidence="2">DSM 5692</strain>
    </source>
</reference>